<evidence type="ECO:0000256" key="1">
    <source>
        <dbReference type="SAM" id="MobiDB-lite"/>
    </source>
</evidence>
<dbReference type="OrthoDB" id="6513042at2759"/>
<proteinExistence type="predicted"/>
<dbReference type="GO" id="GO:0006302">
    <property type="term" value="P:double-strand break repair"/>
    <property type="evidence" value="ECO:0000318"/>
    <property type="project" value="GO_Central"/>
</dbReference>
<feature type="compositionally biased region" description="Basic and acidic residues" evidence="1">
    <location>
        <begin position="456"/>
        <end position="473"/>
    </location>
</feature>
<gene>
    <name evidence="4 5 6" type="primary">LOC104604753</name>
</gene>
<dbReference type="KEGG" id="nnu:104604753"/>
<accession>A0A1U8AN59</accession>
<sequence>MGDVKRWTVTYTKHIKQKRKVYQDGVLEFYSSLDKITLYDDGGKLLQTRFLKKDEVIGSGETLTFDAHLVDIGDPEGNHEPLVNFNNDQGRYKKPIGMTWMLHGQKARKPTFVENRKTNTGNSETPPNCPNMRLNIIREFQALYTTQITQKAKKYHDGIIQLTVCGSQQQQVMLYDASRRLLDSRFLKKDEVVRPGEKLVFDAYLVDIGDPEWSHKPPKGLNLKERDSKVDKWILHREKARHNSSSTGTFISIKLNIDNGNTELKDGASTQSHLNTEQCIVREWHALYTTQITQKAKKYHDGILRLSKSSSHGKQAILLSEDGKVLSCKYLNSSTDVKTGSAFVLTNYVVEIGELRPLQEGELQTIVSSRKDEDYNSSRSGVGNRDLCGKVPRSAIRDAHQILSILKKPMAQEGVAPTRTPVGQAHSSQSPDVLQFCLQCQLPAETAQEANLSKRNTVDDHEGNSRNLNRERTSPMNTNKSEETFATDIYLMDPDSRGELQTEALSHGTAASNTLTPKSYSGLTDESTTISASSFMAPQVSNVVLDLNDDSGPPSSSMPQDSSSGNT</sequence>
<reference evidence="4 5" key="1">
    <citation type="submission" date="2025-04" db="UniProtKB">
        <authorList>
            <consortium name="RefSeq"/>
        </authorList>
    </citation>
    <scope>IDENTIFICATION</scope>
</reference>
<evidence type="ECO:0000313" key="3">
    <source>
        <dbReference type="Proteomes" id="UP000189703"/>
    </source>
</evidence>
<dbReference type="AlphaFoldDB" id="A0A1U8AN59"/>
<dbReference type="PANTHER" id="PTHR28535">
    <property type="entry name" value="ZINC FINGER GRF-TYPE CONTAINING 1"/>
    <property type="match status" value="1"/>
</dbReference>
<organism evidence="3 4">
    <name type="scientific">Nelumbo nucifera</name>
    <name type="common">Sacred lotus</name>
    <dbReference type="NCBI Taxonomy" id="4432"/>
    <lineage>
        <taxon>Eukaryota</taxon>
        <taxon>Viridiplantae</taxon>
        <taxon>Streptophyta</taxon>
        <taxon>Embryophyta</taxon>
        <taxon>Tracheophyta</taxon>
        <taxon>Spermatophyta</taxon>
        <taxon>Magnoliopsida</taxon>
        <taxon>Proteales</taxon>
        <taxon>Nelumbonaceae</taxon>
        <taxon>Nelumbo</taxon>
    </lineage>
</organism>
<dbReference type="GO" id="GO:0035861">
    <property type="term" value="C:site of double-strand break"/>
    <property type="evidence" value="ECO:0000318"/>
    <property type="project" value="GO_Central"/>
</dbReference>
<evidence type="ECO:0000259" key="2">
    <source>
        <dbReference type="Pfam" id="PF10382"/>
    </source>
</evidence>
<feature type="domain" description="5'-3' DNA helicase ZGRF1-like N-terminal" evidence="2">
    <location>
        <begin position="4"/>
        <end position="79"/>
    </location>
</feature>
<feature type="compositionally biased region" description="Low complexity" evidence="1">
    <location>
        <begin position="550"/>
        <end position="567"/>
    </location>
</feature>
<dbReference type="STRING" id="4432.A0A1U8AN59"/>
<evidence type="ECO:0000313" key="6">
    <source>
        <dbReference type="RefSeq" id="XP_010267566.1"/>
    </source>
</evidence>
<evidence type="ECO:0000313" key="5">
    <source>
        <dbReference type="RefSeq" id="XP_010267565.1"/>
    </source>
</evidence>
<name>A0A1U8AN59_NELNU</name>
<feature type="domain" description="5'-3' DNA helicase ZGRF1-like N-terminal" evidence="2">
    <location>
        <begin position="137"/>
        <end position="210"/>
    </location>
</feature>
<feature type="region of interest" description="Disordered" evidence="1">
    <location>
        <begin position="545"/>
        <end position="567"/>
    </location>
</feature>
<dbReference type="RefSeq" id="XP_010267566.1">
    <property type="nucleotide sequence ID" value="XM_010269264.2"/>
</dbReference>
<dbReference type="RefSeq" id="XP_010267564.1">
    <property type="nucleotide sequence ID" value="XM_010269262.2"/>
</dbReference>
<dbReference type="InterPro" id="IPR018838">
    <property type="entry name" value="ZGRF1-like_N"/>
</dbReference>
<dbReference type="OMA" id="KYHSGIL"/>
<dbReference type="InterPro" id="IPR052800">
    <property type="entry name" value="DNA_Repair_Helicase_ZGRF1"/>
</dbReference>
<dbReference type="GO" id="GO:0005634">
    <property type="term" value="C:nucleus"/>
    <property type="evidence" value="ECO:0000318"/>
    <property type="project" value="GO_Central"/>
</dbReference>
<keyword evidence="3" id="KW-1185">Reference proteome</keyword>
<dbReference type="eggNOG" id="KOG4585">
    <property type="taxonomic scope" value="Eukaryota"/>
</dbReference>
<dbReference type="Pfam" id="PF10382">
    <property type="entry name" value="ZGRF1-like_N"/>
    <property type="match status" value="3"/>
</dbReference>
<dbReference type="GeneID" id="104604753"/>
<feature type="compositionally biased region" description="Polar residues" evidence="1">
    <location>
        <begin position="509"/>
        <end position="527"/>
    </location>
</feature>
<feature type="domain" description="5'-3' DNA helicase ZGRF1-like N-terminal" evidence="2">
    <location>
        <begin position="281"/>
        <end position="356"/>
    </location>
</feature>
<protein>
    <submittedName>
        <fullName evidence="4 5">Uncharacterized protein LOC104604753 isoform X1</fullName>
    </submittedName>
</protein>
<evidence type="ECO:0000313" key="4">
    <source>
        <dbReference type="RefSeq" id="XP_010267564.1"/>
    </source>
</evidence>
<dbReference type="PANTHER" id="PTHR28535:SF1">
    <property type="entry name" value="PROTEIN ZGRF1"/>
    <property type="match status" value="1"/>
</dbReference>
<dbReference type="Proteomes" id="UP000189703">
    <property type="component" value="Unplaced"/>
</dbReference>
<feature type="region of interest" description="Disordered" evidence="1">
    <location>
        <begin position="449"/>
        <end position="479"/>
    </location>
</feature>
<feature type="region of interest" description="Disordered" evidence="1">
    <location>
        <begin position="499"/>
        <end position="527"/>
    </location>
</feature>
<dbReference type="RefSeq" id="XP_010267565.1">
    <property type="nucleotide sequence ID" value="XM_010269263.2"/>
</dbReference>